<organism evidence="9 10">
    <name type="scientific">Nocardia salmonicida</name>
    <dbReference type="NCBI Taxonomy" id="53431"/>
    <lineage>
        <taxon>Bacteria</taxon>
        <taxon>Bacillati</taxon>
        <taxon>Actinomycetota</taxon>
        <taxon>Actinomycetes</taxon>
        <taxon>Mycobacteriales</taxon>
        <taxon>Nocardiaceae</taxon>
        <taxon>Nocardia</taxon>
    </lineage>
</organism>
<dbReference type="InterPro" id="IPR007630">
    <property type="entry name" value="RNA_pol_sigma70_r4"/>
</dbReference>
<sequence>MTTTVTADPIRDYLTTIGRTPLLTAEQEYALGARIAAGAAARAEIDSAGDELTAARRELLHRNDLDGLRAKDHMVRANLRLVVSIARRFPTNTGMSLLDLIQEGTLGLMRAVEKFDHERGLKLSTYATFWIRQSIGRALTDQGRTIRLPSNVADVLHRVIRVRRELTHQLGRAATTEELAAGAELTVAQVEAMLRHEAEPVSLHAPVGENTDLGSLLPDTTPAPADVVADRMLGGYVETALTVLTERESAVIRLRFGLDRGEGRTLEEVGSALGFSRERARQIEAKAMIKLRRPACARTLAGLLG</sequence>
<keyword evidence="4 6" id="KW-0238">DNA-binding</keyword>
<evidence type="ECO:0000313" key="9">
    <source>
        <dbReference type="EMBL" id="WTY38116.1"/>
    </source>
</evidence>
<dbReference type="PROSITE" id="PS00715">
    <property type="entry name" value="SIGMA70_1"/>
    <property type="match status" value="1"/>
</dbReference>
<dbReference type="SUPFAM" id="SSF88659">
    <property type="entry name" value="Sigma3 and sigma4 domains of RNA polymerase sigma factors"/>
    <property type="match status" value="2"/>
</dbReference>
<dbReference type="CDD" id="cd06171">
    <property type="entry name" value="Sigma70_r4"/>
    <property type="match status" value="1"/>
</dbReference>
<feature type="domain" description="RNA polymerase sigma-70" evidence="7">
    <location>
        <begin position="99"/>
        <end position="112"/>
    </location>
</feature>
<dbReference type="InterPro" id="IPR007624">
    <property type="entry name" value="RNA_pol_sigma70_r3"/>
</dbReference>
<dbReference type="InterPro" id="IPR050239">
    <property type="entry name" value="Sigma-70_RNA_pol_init_factors"/>
</dbReference>
<dbReference type="PANTHER" id="PTHR30603">
    <property type="entry name" value="RNA POLYMERASE SIGMA FACTOR RPO"/>
    <property type="match status" value="1"/>
</dbReference>
<keyword evidence="3 6" id="KW-0731">Sigma factor</keyword>
<gene>
    <name evidence="9" type="ORF">OG308_09900</name>
</gene>
<evidence type="ECO:0000259" key="7">
    <source>
        <dbReference type="PROSITE" id="PS00715"/>
    </source>
</evidence>
<dbReference type="RefSeq" id="WP_405150049.1">
    <property type="nucleotide sequence ID" value="NZ_CP109527.1"/>
</dbReference>
<dbReference type="PANTHER" id="PTHR30603:SF60">
    <property type="entry name" value="RNA POLYMERASE SIGMA FACTOR RPOD"/>
    <property type="match status" value="1"/>
</dbReference>
<dbReference type="InterPro" id="IPR007627">
    <property type="entry name" value="RNA_pol_sigma70_r2"/>
</dbReference>
<dbReference type="InterPro" id="IPR013325">
    <property type="entry name" value="RNA_pol_sigma_r2"/>
</dbReference>
<evidence type="ECO:0000313" key="10">
    <source>
        <dbReference type="Proteomes" id="UP001621418"/>
    </source>
</evidence>
<evidence type="ECO:0000256" key="4">
    <source>
        <dbReference type="ARBA" id="ARBA00023125"/>
    </source>
</evidence>
<dbReference type="InterPro" id="IPR009042">
    <property type="entry name" value="RNA_pol_sigma70_r1_2"/>
</dbReference>
<dbReference type="Pfam" id="PF04539">
    <property type="entry name" value="Sigma70_r3"/>
    <property type="match status" value="1"/>
</dbReference>
<protein>
    <recommendedName>
        <fullName evidence="6">RNA polymerase sigma factor</fullName>
    </recommendedName>
</protein>
<dbReference type="Gene3D" id="1.10.601.10">
    <property type="entry name" value="RNA Polymerase Primary Sigma Factor"/>
    <property type="match status" value="1"/>
</dbReference>
<keyword evidence="5 6" id="KW-0804">Transcription</keyword>
<dbReference type="EMBL" id="CP109527">
    <property type="protein sequence ID" value="WTY38116.1"/>
    <property type="molecule type" value="Genomic_DNA"/>
</dbReference>
<dbReference type="Proteomes" id="UP001621418">
    <property type="component" value="Chromosome"/>
</dbReference>
<proteinExistence type="inferred from homology"/>
<dbReference type="InterPro" id="IPR000943">
    <property type="entry name" value="RNA_pol_sigma70"/>
</dbReference>
<dbReference type="Pfam" id="PF04542">
    <property type="entry name" value="Sigma70_r2"/>
    <property type="match status" value="1"/>
</dbReference>
<evidence type="ECO:0000256" key="1">
    <source>
        <dbReference type="ARBA" id="ARBA00007788"/>
    </source>
</evidence>
<comment type="similarity">
    <text evidence="1 6">Belongs to the sigma-70 factor family.</text>
</comment>
<dbReference type="InterPro" id="IPR013324">
    <property type="entry name" value="RNA_pol_sigma_r3/r4-like"/>
</dbReference>
<feature type="domain" description="RNA polymerase sigma-70" evidence="8">
    <location>
        <begin position="265"/>
        <end position="291"/>
    </location>
</feature>
<dbReference type="InterPro" id="IPR036388">
    <property type="entry name" value="WH-like_DNA-bd_sf"/>
</dbReference>
<keyword evidence="2 6" id="KW-0805">Transcription regulation</keyword>
<reference evidence="9 10" key="1">
    <citation type="submission" date="2022-10" db="EMBL/GenBank/DDBJ databases">
        <title>The complete genomes of actinobacterial strains from the NBC collection.</title>
        <authorList>
            <person name="Joergensen T.S."/>
            <person name="Alvarez Arevalo M."/>
            <person name="Sterndorff E.B."/>
            <person name="Faurdal D."/>
            <person name="Vuksanovic O."/>
            <person name="Mourched A.-S."/>
            <person name="Charusanti P."/>
            <person name="Shaw S."/>
            <person name="Blin K."/>
            <person name="Weber T."/>
        </authorList>
    </citation>
    <scope>NUCLEOTIDE SEQUENCE [LARGE SCALE GENOMIC DNA]</scope>
    <source>
        <strain evidence="9 10">NBC_01413</strain>
    </source>
</reference>
<name>A0ABZ1NDU7_9NOCA</name>
<evidence type="ECO:0000256" key="3">
    <source>
        <dbReference type="ARBA" id="ARBA00023082"/>
    </source>
</evidence>
<keyword evidence="10" id="KW-1185">Reference proteome</keyword>
<evidence type="ECO:0000256" key="2">
    <source>
        <dbReference type="ARBA" id="ARBA00023015"/>
    </source>
</evidence>
<evidence type="ECO:0000256" key="6">
    <source>
        <dbReference type="RuleBase" id="RU362124"/>
    </source>
</evidence>
<accession>A0ABZ1NDU7</accession>
<dbReference type="InterPro" id="IPR014284">
    <property type="entry name" value="RNA_pol_sigma-70_dom"/>
</dbReference>
<dbReference type="Pfam" id="PF04545">
    <property type="entry name" value="Sigma70_r4"/>
    <property type="match status" value="1"/>
</dbReference>
<evidence type="ECO:0000256" key="5">
    <source>
        <dbReference type="ARBA" id="ARBA00023163"/>
    </source>
</evidence>
<dbReference type="PROSITE" id="PS00716">
    <property type="entry name" value="SIGMA70_2"/>
    <property type="match status" value="1"/>
</dbReference>
<evidence type="ECO:0000259" key="8">
    <source>
        <dbReference type="PROSITE" id="PS00716"/>
    </source>
</evidence>
<dbReference type="SUPFAM" id="SSF88946">
    <property type="entry name" value="Sigma2 domain of RNA polymerase sigma factors"/>
    <property type="match status" value="1"/>
</dbReference>
<dbReference type="Gene3D" id="1.10.10.10">
    <property type="entry name" value="Winged helix-like DNA-binding domain superfamily/Winged helix DNA-binding domain"/>
    <property type="match status" value="2"/>
</dbReference>
<dbReference type="Pfam" id="PF00140">
    <property type="entry name" value="Sigma70_r1_2"/>
    <property type="match status" value="1"/>
</dbReference>
<dbReference type="PRINTS" id="PR00046">
    <property type="entry name" value="SIGMA70FCT"/>
</dbReference>
<comment type="function">
    <text evidence="6">Sigma factors are initiation factors that promote the attachment of RNA polymerase to specific initiation sites and are then released.</text>
</comment>
<dbReference type="NCBIfam" id="TIGR02937">
    <property type="entry name" value="sigma70-ECF"/>
    <property type="match status" value="1"/>
</dbReference>